<protein>
    <submittedName>
        <fullName evidence="5">LysR family transcriptional regulator</fullName>
    </submittedName>
</protein>
<proteinExistence type="predicted"/>
<dbReference type="PANTHER" id="PTHR30419:SF8">
    <property type="entry name" value="NITROGEN ASSIMILATION TRANSCRIPTIONAL ACTIVATOR-RELATED"/>
    <property type="match status" value="1"/>
</dbReference>
<dbReference type="EMBL" id="JAHUZE010000003">
    <property type="protein sequence ID" value="MBV7380184.1"/>
    <property type="molecule type" value="Genomic_DNA"/>
</dbReference>
<dbReference type="Pfam" id="PF03466">
    <property type="entry name" value="LysR_substrate"/>
    <property type="match status" value="1"/>
</dbReference>
<dbReference type="RefSeq" id="WP_218393372.1">
    <property type="nucleotide sequence ID" value="NZ_JAHUZE010000003.1"/>
</dbReference>
<evidence type="ECO:0000313" key="5">
    <source>
        <dbReference type="EMBL" id="MBV7380184.1"/>
    </source>
</evidence>
<dbReference type="InterPro" id="IPR000847">
    <property type="entry name" value="LysR_HTH_N"/>
</dbReference>
<evidence type="ECO:0000256" key="3">
    <source>
        <dbReference type="ARBA" id="ARBA00023163"/>
    </source>
</evidence>
<dbReference type="Proteomes" id="UP000756530">
    <property type="component" value="Unassembled WGS sequence"/>
</dbReference>
<gene>
    <name evidence="5" type="ORF">KJP28_14725</name>
</gene>
<evidence type="ECO:0000256" key="2">
    <source>
        <dbReference type="ARBA" id="ARBA00023125"/>
    </source>
</evidence>
<accession>A0ABS6T4L2</accession>
<dbReference type="PROSITE" id="PS50931">
    <property type="entry name" value="HTH_LYSR"/>
    <property type="match status" value="2"/>
</dbReference>
<reference evidence="5 6" key="1">
    <citation type="submission" date="2021-05" db="EMBL/GenBank/DDBJ databases">
        <title>Culturable bacteria isolated from Daya Bay.</title>
        <authorList>
            <person name="Zheng W."/>
            <person name="Yu S."/>
            <person name="Huang Y."/>
        </authorList>
    </citation>
    <scope>NUCLEOTIDE SEQUENCE [LARGE SCALE GENOMIC DNA]</scope>
    <source>
        <strain evidence="5 6">DP4N28-5</strain>
    </source>
</reference>
<evidence type="ECO:0000259" key="4">
    <source>
        <dbReference type="PROSITE" id="PS50931"/>
    </source>
</evidence>
<comment type="caution">
    <text evidence="5">The sequence shown here is derived from an EMBL/GenBank/DDBJ whole genome shotgun (WGS) entry which is preliminary data.</text>
</comment>
<organism evidence="5 6">
    <name type="scientific">Maritimibacter dapengensis</name>
    <dbReference type="NCBI Taxonomy" id="2836868"/>
    <lineage>
        <taxon>Bacteria</taxon>
        <taxon>Pseudomonadati</taxon>
        <taxon>Pseudomonadota</taxon>
        <taxon>Alphaproteobacteria</taxon>
        <taxon>Rhodobacterales</taxon>
        <taxon>Roseobacteraceae</taxon>
        <taxon>Maritimibacter</taxon>
    </lineage>
</organism>
<dbReference type="InterPro" id="IPR005119">
    <property type="entry name" value="LysR_subst-bd"/>
</dbReference>
<keyword evidence="3" id="KW-0804">Transcription</keyword>
<dbReference type="InterPro" id="IPR050950">
    <property type="entry name" value="HTH-type_LysR_regulators"/>
</dbReference>
<keyword evidence="6" id="KW-1185">Reference proteome</keyword>
<name>A0ABS6T4L2_9RHOB</name>
<evidence type="ECO:0000256" key="1">
    <source>
        <dbReference type="ARBA" id="ARBA00023015"/>
    </source>
</evidence>
<sequence>MQPQTSPLSARHIRVIRALSEHRRLSDAADSVALSQPAFSRSLHDAEERLGVSLFQRGWAGSEPTAMGDIVIAQCRRIFADMEAVERGALGNTGVLRLPNLVRWRHLRAVAAVVRHGTASAGAQALGISQPAVSQSLTACQDYVREPLFARRQTGLEALEPARALAALWDRIAGVLSDIPTRLEATGDELVGRVSVGMLPFSGQSMVLDAFGEITRRHPLVHLVAVPGGYDTLSDALKRGEIDLIMGVLRAPSPVPGFVEEHLYFENYLMIARHDHPVHRAAVSIEELAGEQWIVAPHGTPIRAFFDRTFRDAGASPPAQSAEMFSFSNAEQMIVASGSIALLCYGRSGLKRLRPELKPVDVDLPGSRVSIGVTRFGDGPPSDAIAEFLRILREKIDEAGEA</sequence>
<dbReference type="Pfam" id="PF00126">
    <property type="entry name" value="HTH_1"/>
    <property type="match status" value="2"/>
</dbReference>
<keyword evidence="1" id="KW-0805">Transcription regulation</keyword>
<keyword evidence="2" id="KW-0238">DNA-binding</keyword>
<feature type="domain" description="HTH lysR-type" evidence="4">
    <location>
        <begin position="8"/>
        <end position="65"/>
    </location>
</feature>
<evidence type="ECO:0000313" key="6">
    <source>
        <dbReference type="Proteomes" id="UP000756530"/>
    </source>
</evidence>
<feature type="domain" description="HTH lysR-type" evidence="4">
    <location>
        <begin position="102"/>
        <end position="159"/>
    </location>
</feature>
<dbReference type="PANTHER" id="PTHR30419">
    <property type="entry name" value="HTH-TYPE TRANSCRIPTIONAL REGULATOR YBHD"/>
    <property type="match status" value="1"/>
</dbReference>